<sequence length="197" mass="22413">MDTRQIEELRPTQMTHGAREVREKARQYRSLSSHDLEMAIAEKPIPVVCGPNGIPFAIDHHHVAAALWQVGVRAVPVVLVRDLSSSTWASFWLSMENQRWTFPYDAQGMRRPFAELAEHVWEMKDDEYRSLAAAVRDAGGYEKTSVPLEEFRWADFFRATLPRPDSDEKFTALLKEALKLARSDSALGLPGYLGRTD</sequence>
<name>A0A1H1J710_9BURK</name>
<dbReference type="SUPFAM" id="SSF110849">
    <property type="entry name" value="ParB/Sulfiredoxin"/>
    <property type="match status" value="1"/>
</dbReference>
<organism evidence="1 2">
    <name type="scientific">Paraburkholderia tuberum</name>
    <dbReference type="NCBI Taxonomy" id="157910"/>
    <lineage>
        <taxon>Bacteria</taxon>
        <taxon>Pseudomonadati</taxon>
        <taxon>Pseudomonadota</taxon>
        <taxon>Betaproteobacteria</taxon>
        <taxon>Burkholderiales</taxon>
        <taxon>Burkholderiaceae</taxon>
        <taxon>Paraburkholderia</taxon>
    </lineage>
</organism>
<gene>
    <name evidence="1" type="ORF">SAMN05445850_4280</name>
</gene>
<dbReference type="Gene3D" id="1.10.8.10">
    <property type="entry name" value="DNA helicase RuvA subunit, C-terminal domain"/>
    <property type="match status" value="1"/>
</dbReference>
<keyword evidence="2" id="KW-1185">Reference proteome</keyword>
<dbReference type="InterPro" id="IPR016932">
    <property type="entry name" value="UCP029669"/>
</dbReference>
<dbReference type="InterPro" id="IPR014956">
    <property type="entry name" value="ParBc_2"/>
</dbReference>
<dbReference type="InterPro" id="IPR036086">
    <property type="entry name" value="ParB/Sulfiredoxin_sf"/>
</dbReference>
<evidence type="ECO:0000313" key="2">
    <source>
        <dbReference type="Proteomes" id="UP000199365"/>
    </source>
</evidence>
<dbReference type="PIRSF" id="PIRSF029669">
    <property type="entry name" value="UCP029669"/>
    <property type="match status" value="1"/>
</dbReference>
<dbReference type="RefSeq" id="WP_090806655.1">
    <property type="nucleotide sequence ID" value="NZ_FNKX01000002.1"/>
</dbReference>
<dbReference type="Proteomes" id="UP000199365">
    <property type="component" value="Unassembled WGS sequence"/>
</dbReference>
<evidence type="ECO:0008006" key="3">
    <source>
        <dbReference type="Google" id="ProtNLM"/>
    </source>
</evidence>
<dbReference type="STRING" id="157910.SAMN05445850_4280"/>
<dbReference type="AlphaFoldDB" id="A0A1H1J710"/>
<evidence type="ECO:0000313" key="1">
    <source>
        <dbReference type="EMBL" id="SDR45731.1"/>
    </source>
</evidence>
<proteinExistence type="predicted"/>
<dbReference type="EMBL" id="FNKX01000002">
    <property type="protein sequence ID" value="SDR45731.1"/>
    <property type="molecule type" value="Genomic_DNA"/>
</dbReference>
<dbReference type="CDD" id="cd16390">
    <property type="entry name" value="ParB_N_Srx_like"/>
    <property type="match status" value="1"/>
</dbReference>
<dbReference type="Gene3D" id="3.90.1530.10">
    <property type="entry name" value="Conserved hypothetical protein from pyrococcus furiosus pfu- 392566-001, ParB domain"/>
    <property type="match status" value="1"/>
</dbReference>
<accession>A0A1H1J710</accession>
<reference evidence="2" key="1">
    <citation type="submission" date="2016-10" db="EMBL/GenBank/DDBJ databases">
        <authorList>
            <person name="Varghese N."/>
            <person name="Submissions S."/>
        </authorList>
    </citation>
    <scope>NUCLEOTIDE SEQUENCE [LARGE SCALE GENOMIC DNA]</scope>
    <source>
        <strain evidence="2">DUS833</strain>
    </source>
</reference>
<dbReference type="Pfam" id="PF08857">
    <property type="entry name" value="ParBc_2"/>
    <property type="match status" value="1"/>
</dbReference>
<protein>
    <recommendedName>
        <fullName evidence="3">Chromosome partitioning protein ParB</fullName>
    </recommendedName>
</protein>